<proteinExistence type="predicted"/>
<dbReference type="EMBL" id="OMKW01000004">
    <property type="protein sequence ID" value="SPF30724.1"/>
    <property type="molecule type" value="Genomic_DNA"/>
</dbReference>
<accession>A0A2R8AEQ3</accession>
<evidence type="ECO:0000256" key="1">
    <source>
        <dbReference type="SAM" id="SignalP"/>
    </source>
</evidence>
<feature type="chain" id="PRO_5015332562" description="DUF732 domain-containing protein" evidence="1">
    <location>
        <begin position="21"/>
        <end position="172"/>
    </location>
</feature>
<organism evidence="2 3">
    <name type="scientific">Pontivivens insulae</name>
    <dbReference type="NCBI Taxonomy" id="1639689"/>
    <lineage>
        <taxon>Bacteria</taxon>
        <taxon>Pseudomonadati</taxon>
        <taxon>Pseudomonadota</taxon>
        <taxon>Alphaproteobacteria</taxon>
        <taxon>Rhodobacterales</taxon>
        <taxon>Paracoccaceae</taxon>
        <taxon>Pontivivens</taxon>
    </lineage>
</organism>
<dbReference type="Proteomes" id="UP000244932">
    <property type="component" value="Unassembled WGS sequence"/>
</dbReference>
<keyword evidence="3" id="KW-1185">Reference proteome</keyword>
<evidence type="ECO:0000313" key="3">
    <source>
        <dbReference type="Proteomes" id="UP000244932"/>
    </source>
</evidence>
<evidence type="ECO:0000313" key="2">
    <source>
        <dbReference type="EMBL" id="SPF30724.1"/>
    </source>
</evidence>
<feature type="signal peptide" evidence="1">
    <location>
        <begin position="1"/>
        <end position="20"/>
    </location>
</feature>
<protein>
    <recommendedName>
        <fullName evidence="4">DUF732 domain-containing protein</fullName>
    </recommendedName>
</protein>
<dbReference type="RefSeq" id="WP_108783434.1">
    <property type="nucleotide sequence ID" value="NZ_OMKW01000004.1"/>
</dbReference>
<keyword evidence="1" id="KW-0732">Signal</keyword>
<reference evidence="2 3" key="1">
    <citation type="submission" date="2018-03" db="EMBL/GenBank/DDBJ databases">
        <authorList>
            <person name="Keele B.F."/>
        </authorList>
    </citation>
    <scope>NUCLEOTIDE SEQUENCE [LARGE SCALE GENOMIC DNA]</scope>
    <source>
        <strain evidence="2 3">CeCT 8812</strain>
    </source>
</reference>
<dbReference type="AlphaFoldDB" id="A0A2R8AEQ3"/>
<dbReference type="OrthoDB" id="5339269at2"/>
<evidence type="ECO:0008006" key="4">
    <source>
        <dbReference type="Google" id="ProtNLM"/>
    </source>
</evidence>
<name>A0A2R8AEQ3_9RHOB</name>
<sequence>MPRLPLFLTVFLICSPAAFADGHLTSDREVGCLDVVAITSDMTPPDLMNGVYACVAEDDYDRAIGLFFTSLARARFDEERVVDESAHAALSALQGTVRSALDSDQQGALMASYSAARSDLATACAPIVALGVPAHDPAWMLAHGEAPELGLVADFDADAAWDMGLQFLVCPR</sequence>
<gene>
    <name evidence="2" type="ORF">POI8812_03066</name>
</gene>